<accession>A0A9P7S4M7</accession>
<dbReference type="GeneID" id="66077084"/>
<dbReference type="InterPro" id="IPR003593">
    <property type="entry name" value="AAA+_ATPase"/>
</dbReference>
<feature type="domain" description="ABC transporter" evidence="3">
    <location>
        <begin position="8"/>
        <end position="243"/>
    </location>
</feature>
<evidence type="ECO:0000256" key="1">
    <source>
        <dbReference type="ARBA" id="ARBA00022741"/>
    </source>
</evidence>
<comment type="caution">
    <text evidence="4">The sequence shown here is derived from an EMBL/GenBank/DDBJ whole genome shotgun (WGS) entry which is preliminary data.</text>
</comment>
<dbReference type="InterPro" id="IPR003439">
    <property type="entry name" value="ABC_transporter-like_ATP-bd"/>
</dbReference>
<evidence type="ECO:0000256" key="2">
    <source>
        <dbReference type="ARBA" id="ARBA00022840"/>
    </source>
</evidence>
<dbReference type="Proteomes" id="UP001049176">
    <property type="component" value="Chromosome 4"/>
</dbReference>
<keyword evidence="2" id="KW-0067">ATP-binding</keyword>
<dbReference type="PROSITE" id="PS50893">
    <property type="entry name" value="ABC_TRANSPORTER_2"/>
    <property type="match status" value="1"/>
</dbReference>
<dbReference type="PANTHER" id="PTHR43158:SF2">
    <property type="entry name" value="SKFA PEPTIDE EXPORT ATP-BINDING PROTEIN SKFE"/>
    <property type="match status" value="1"/>
</dbReference>
<dbReference type="GO" id="GO:0016887">
    <property type="term" value="F:ATP hydrolysis activity"/>
    <property type="evidence" value="ECO:0007669"/>
    <property type="project" value="InterPro"/>
</dbReference>
<gene>
    <name evidence="4" type="ORF">E1B28_008008</name>
</gene>
<sequence length="294" mass="33729">MQADQPAVEINSLTFKHNTLFTAPPEDYYEFPGLRDVNFSLPRGSVTLLIGGNGAGKSTLLYILAGKRMIQEGEVKAFGRDVFRSFADNVVYLGTEWAMRAGVRGDIVVSDFLDSVGGYRFKERRDRLLDILDINLDWHMHAISDGERRRVQLCMGLMGNWDILLLDEVTVDLDVLTRFSLLKFLKQEANERKATIIYATHIFEGIDDFPTHIAHMRDGTFVTNPTSWPIPNSNSKSLHAIALEWIGNDRKTRDREEKEGKRKKVRGARFQITPTDSETFYRKYDYGRQTNHYT</sequence>
<dbReference type="SUPFAM" id="SSF52540">
    <property type="entry name" value="P-loop containing nucleoside triphosphate hydrolases"/>
    <property type="match status" value="1"/>
</dbReference>
<dbReference type="KEGG" id="more:E1B28_008008"/>
<dbReference type="GO" id="GO:0005524">
    <property type="term" value="F:ATP binding"/>
    <property type="evidence" value="ECO:0007669"/>
    <property type="project" value="UniProtKB-KW"/>
</dbReference>
<dbReference type="Pfam" id="PF00005">
    <property type="entry name" value="ABC_tran"/>
    <property type="match status" value="1"/>
</dbReference>
<dbReference type="RefSeq" id="XP_043010878.1">
    <property type="nucleotide sequence ID" value="XM_043152791.1"/>
</dbReference>
<evidence type="ECO:0000313" key="5">
    <source>
        <dbReference type="Proteomes" id="UP001049176"/>
    </source>
</evidence>
<evidence type="ECO:0000313" key="4">
    <source>
        <dbReference type="EMBL" id="KAG7094408.1"/>
    </source>
</evidence>
<proteinExistence type="predicted"/>
<dbReference type="AlphaFoldDB" id="A0A9P7S4M7"/>
<dbReference type="SMART" id="SM00382">
    <property type="entry name" value="AAA"/>
    <property type="match status" value="1"/>
</dbReference>
<dbReference type="OrthoDB" id="6512918at2759"/>
<evidence type="ECO:0000259" key="3">
    <source>
        <dbReference type="PROSITE" id="PS50893"/>
    </source>
</evidence>
<name>A0A9P7S4M7_9AGAR</name>
<keyword evidence="5" id="KW-1185">Reference proteome</keyword>
<dbReference type="Gene3D" id="3.40.50.300">
    <property type="entry name" value="P-loop containing nucleotide triphosphate hydrolases"/>
    <property type="match status" value="1"/>
</dbReference>
<dbReference type="PANTHER" id="PTHR43158">
    <property type="entry name" value="SKFA PEPTIDE EXPORT ATP-BINDING PROTEIN SKFE"/>
    <property type="match status" value="1"/>
</dbReference>
<reference evidence="4" key="1">
    <citation type="journal article" date="2021" name="Genome Biol. Evol.">
        <title>The assembled and annotated genome of the fairy-ring fungus Marasmius oreades.</title>
        <authorList>
            <person name="Hiltunen M."/>
            <person name="Ament-Velasquez S.L."/>
            <person name="Johannesson H."/>
        </authorList>
    </citation>
    <scope>NUCLEOTIDE SEQUENCE</scope>
    <source>
        <strain evidence="4">03SP1</strain>
    </source>
</reference>
<dbReference type="InterPro" id="IPR027417">
    <property type="entry name" value="P-loop_NTPase"/>
</dbReference>
<keyword evidence="1" id="KW-0547">Nucleotide-binding</keyword>
<protein>
    <recommendedName>
        <fullName evidence="3">ABC transporter domain-containing protein</fullName>
    </recommendedName>
</protein>
<dbReference type="EMBL" id="CM032184">
    <property type="protein sequence ID" value="KAG7094408.1"/>
    <property type="molecule type" value="Genomic_DNA"/>
</dbReference>
<organism evidence="4 5">
    <name type="scientific">Marasmius oreades</name>
    <name type="common">fairy-ring Marasmius</name>
    <dbReference type="NCBI Taxonomy" id="181124"/>
    <lineage>
        <taxon>Eukaryota</taxon>
        <taxon>Fungi</taxon>
        <taxon>Dikarya</taxon>
        <taxon>Basidiomycota</taxon>
        <taxon>Agaricomycotina</taxon>
        <taxon>Agaricomycetes</taxon>
        <taxon>Agaricomycetidae</taxon>
        <taxon>Agaricales</taxon>
        <taxon>Marasmiineae</taxon>
        <taxon>Marasmiaceae</taxon>
        <taxon>Marasmius</taxon>
    </lineage>
</organism>